<keyword evidence="2" id="KW-1185">Reference proteome</keyword>
<dbReference type="InterPro" id="IPR002829">
    <property type="entry name" value="DUF116"/>
</dbReference>
<dbReference type="KEGG" id="rher:EHE19_011765"/>
<evidence type="ECO:0000313" key="1">
    <source>
        <dbReference type="EMBL" id="QNU65602.1"/>
    </source>
</evidence>
<name>A0A4U7J9F9_9FIRM</name>
<sequence>MQVRNLEQSNIKAFIRATLIILAAFTALLVLFCLAYRNASINDYNKILILLIAAISICMFLAVLMSVAIAYTYKRKKTDGIFLVLTKLGMLVLLPLVLLLEKANNNTKRNIQHFYIELNNILVDSDNKRYRAQDIMLLLPHCLQNNECNIKVTNDSKLCKHCGRCKIGALLEFAEQKNISIFIATGGTVARNIIKKIKPKLIISVACERDLMSGIADVRGIPVVGVVNKTPNGPCFNTDVDIDAIKKRVEQLSL</sequence>
<dbReference type="Proteomes" id="UP000306409">
    <property type="component" value="Chromosome"/>
</dbReference>
<dbReference type="AlphaFoldDB" id="A0A4U7J9F9"/>
<dbReference type="PANTHER" id="PTHR43801">
    <property type="entry name" value="NUCLEOTIDE-BINDING PROTEIN-RELATED"/>
    <property type="match status" value="1"/>
</dbReference>
<reference evidence="1 2" key="1">
    <citation type="submission" date="2020-09" db="EMBL/GenBank/DDBJ databases">
        <title>Characterization and genome sequencing of Ruminiclostridium sp. nov. MA18.</title>
        <authorList>
            <person name="Rettenmaier R."/>
            <person name="Kowollik M.-L."/>
            <person name="Liebl W."/>
            <person name="Zverlov V."/>
        </authorList>
    </citation>
    <scope>NUCLEOTIDE SEQUENCE [LARGE SCALE GENOMIC DNA]</scope>
    <source>
        <strain evidence="1 2">MA18</strain>
    </source>
</reference>
<gene>
    <name evidence="1" type="ORF">EHE19_011765</name>
</gene>
<dbReference type="Pfam" id="PF01976">
    <property type="entry name" value="DUF116"/>
    <property type="match status" value="1"/>
</dbReference>
<protein>
    <submittedName>
        <fullName evidence="1">DUF116 domain-containing protein</fullName>
    </submittedName>
</protein>
<dbReference type="PIRSF" id="PIRSF006594">
    <property type="entry name" value="UCP006594"/>
    <property type="match status" value="1"/>
</dbReference>
<evidence type="ECO:0000313" key="2">
    <source>
        <dbReference type="Proteomes" id="UP000306409"/>
    </source>
</evidence>
<dbReference type="PANTHER" id="PTHR43801:SF1">
    <property type="entry name" value="POLYPRENYL SYNTHETASE"/>
    <property type="match status" value="1"/>
</dbReference>
<organism evidence="1 2">
    <name type="scientific">Ruminiclostridium herbifermentans</name>
    <dbReference type="NCBI Taxonomy" id="2488810"/>
    <lineage>
        <taxon>Bacteria</taxon>
        <taxon>Bacillati</taxon>
        <taxon>Bacillota</taxon>
        <taxon>Clostridia</taxon>
        <taxon>Eubacteriales</taxon>
        <taxon>Oscillospiraceae</taxon>
        <taxon>Ruminiclostridium</taxon>
    </lineage>
</organism>
<dbReference type="EMBL" id="CP061336">
    <property type="protein sequence ID" value="QNU65602.1"/>
    <property type="molecule type" value="Genomic_DNA"/>
</dbReference>
<proteinExistence type="predicted"/>
<dbReference type="OrthoDB" id="9787348at2"/>
<accession>A0A4U7J9F9</accession>